<reference evidence="2" key="1">
    <citation type="journal article" date="2008" name="BMC Genomics">
        <title>A conifer genomics resource of 200,000 spruce (Picea spp.) ESTs and 6,464 high-quality, sequence-finished full-length cDNAs for Sitka spruce (Picea sitchensis).</title>
        <authorList>
            <person name="Ralph S.G."/>
            <person name="Chun H.J."/>
            <person name="Kolosova N."/>
            <person name="Cooper D."/>
            <person name="Oddy C."/>
            <person name="Ritland C.E."/>
            <person name="Kirkpatrick R."/>
            <person name="Moore R."/>
            <person name="Barber S."/>
            <person name="Holt R.A."/>
            <person name="Jones S.J."/>
            <person name="Marra M.A."/>
            <person name="Douglas C.J."/>
            <person name="Ritland K."/>
            <person name="Bohlmann J."/>
        </authorList>
    </citation>
    <scope>NUCLEOTIDE SEQUENCE</scope>
    <source>
        <tissue evidence="2">Green portion of the leader tissue</tissue>
    </source>
</reference>
<proteinExistence type="evidence at transcript level"/>
<feature type="compositionally biased region" description="Polar residues" evidence="1">
    <location>
        <begin position="8"/>
        <end position="19"/>
    </location>
</feature>
<accession>A9P181</accession>
<protein>
    <submittedName>
        <fullName evidence="2">Uncharacterized protein</fullName>
    </submittedName>
</protein>
<sequence>MPLKKPKTSSFAPTDSENGVSVAASSSAPRSPEKSENGRPDLVSSSNSFNLLFQQKSILYSLWGPQRRRKRFFFNLYQPPASWGLVL</sequence>
<name>A9P181_PICSI</name>
<evidence type="ECO:0000313" key="2">
    <source>
        <dbReference type="EMBL" id="ABK26642.1"/>
    </source>
</evidence>
<evidence type="ECO:0000256" key="1">
    <source>
        <dbReference type="SAM" id="MobiDB-lite"/>
    </source>
</evidence>
<feature type="region of interest" description="Disordered" evidence="1">
    <location>
        <begin position="1"/>
        <end position="42"/>
    </location>
</feature>
<dbReference type="AlphaFoldDB" id="A9P181"/>
<dbReference type="EMBL" id="EF087399">
    <property type="protein sequence ID" value="ABK26642.1"/>
    <property type="molecule type" value="mRNA"/>
</dbReference>
<organism evidence="2">
    <name type="scientific">Picea sitchensis</name>
    <name type="common">Sitka spruce</name>
    <name type="synonym">Pinus sitchensis</name>
    <dbReference type="NCBI Taxonomy" id="3332"/>
    <lineage>
        <taxon>Eukaryota</taxon>
        <taxon>Viridiplantae</taxon>
        <taxon>Streptophyta</taxon>
        <taxon>Embryophyta</taxon>
        <taxon>Tracheophyta</taxon>
        <taxon>Spermatophyta</taxon>
        <taxon>Pinopsida</taxon>
        <taxon>Pinidae</taxon>
        <taxon>Conifers I</taxon>
        <taxon>Pinales</taxon>
        <taxon>Pinaceae</taxon>
        <taxon>Picea</taxon>
    </lineage>
</organism>